<dbReference type="Proteomes" id="UP000886476">
    <property type="component" value="Unassembled WGS sequence"/>
</dbReference>
<evidence type="ECO:0000256" key="1">
    <source>
        <dbReference type="SAM" id="MobiDB-lite"/>
    </source>
</evidence>
<dbReference type="EMBL" id="JABFDN010000002">
    <property type="protein sequence ID" value="NPU64723.1"/>
    <property type="molecule type" value="Genomic_DNA"/>
</dbReference>
<accession>A0ABX2CAA7</accession>
<name>A0ABX2CAA7_9BRAD</name>
<gene>
    <name evidence="2" type="ORF">HL667_06930</name>
</gene>
<dbReference type="RefSeq" id="WP_172109848.1">
    <property type="nucleotide sequence ID" value="NZ_JABFDN010000002.1"/>
</dbReference>
<comment type="caution">
    <text evidence="2">The sequence shown here is derived from an EMBL/GenBank/DDBJ whole genome shotgun (WGS) entry which is preliminary data.</text>
</comment>
<evidence type="ECO:0000313" key="2">
    <source>
        <dbReference type="EMBL" id="NPU64723.1"/>
    </source>
</evidence>
<organism evidence="2 3">
    <name type="scientific">Bradyrhizobium aeschynomenes</name>
    <dbReference type="NCBI Taxonomy" id="2734909"/>
    <lineage>
        <taxon>Bacteria</taxon>
        <taxon>Pseudomonadati</taxon>
        <taxon>Pseudomonadota</taxon>
        <taxon>Alphaproteobacteria</taxon>
        <taxon>Hyphomicrobiales</taxon>
        <taxon>Nitrobacteraceae</taxon>
        <taxon>Bradyrhizobium</taxon>
    </lineage>
</organism>
<evidence type="ECO:0000313" key="3">
    <source>
        <dbReference type="Proteomes" id="UP000886476"/>
    </source>
</evidence>
<feature type="region of interest" description="Disordered" evidence="1">
    <location>
        <begin position="150"/>
        <end position="181"/>
    </location>
</feature>
<protein>
    <submittedName>
        <fullName evidence="2">Uncharacterized protein</fullName>
    </submittedName>
</protein>
<sequence length="363" mass="41077">MLLHFVVISLFDERWSGEARLGPKDPDRAHQSVAQALGSMGLKAGPAQDPMWYLMRDGNMVGYVKVFRAERYAQNWFRDLAEQENSRNIWAFWRDGQPLALVDGANAREANQFVKSMSLCRVRAFSAESAADSAWKKWISGHLTAEEVFLDRGRDKRTGKTEPPPEAKPSDKPRGRQGYARASGWQVVRENISEGMRPSEELRQTITITGLAPSQPSAVLSVIFKLKSDGLVGDPNEEGSGVRFDRKLSFSIRPFRLPRDADFVMGLAAVDKSRAERFEVVASPLDSETSIINKFYGPTDVANCVEMLRLGKELLFTIADETETLVKLPLPNDEQFRGLMDEASERLVRTEITYYYMKQQFRR</sequence>
<feature type="compositionally biased region" description="Basic and acidic residues" evidence="1">
    <location>
        <begin position="150"/>
        <end position="174"/>
    </location>
</feature>
<proteinExistence type="predicted"/>
<reference evidence="2" key="1">
    <citation type="submission" date="2020-05" db="EMBL/GenBank/DDBJ databases">
        <title>Nod-independent and nitrogen-fixing Bradyrhizobium aeschynomene sp. nov. isolated from nodules of Aeschynomene indica.</title>
        <authorList>
            <person name="Zhang Z."/>
        </authorList>
    </citation>
    <scope>NUCLEOTIDE SEQUENCE</scope>
    <source>
        <strain evidence="2">83012</strain>
    </source>
</reference>
<keyword evidence="3" id="KW-1185">Reference proteome</keyword>